<comment type="caution">
    <text evidence="1">The sequence shown here is derived from an EMBL/GenBank/DDBJ whole genome shotgun (WGS) entry which is preliminary data.</text>
</comment>
<keyword evidence="2" id="KW-1185">Reference proteome</keyword>
<dbReference type="SUPFAM" id="SSF141694">
    <property type="entry name" value="AF2212/PG0164-like"/>
    <property type="match status" value="1"/>
</dbReference>
<protein>
    <recommendedName>
        <fullName evidence="3">Antitermination protein NusB</fullName>
    </recommendedName>
</protein>
<sequence>MSEKNYKFEAVIQNGGEKWPNAACVTLPFNVEEEFGTKGQVKVNATFDGVPYRGSIANMGTGHILILRNDVRAAIGKSHGDTVIVTVQKDTEERLVEVPDVLKAEFKIHPKAEVFYNSLSYTNRKEYARWIDTAKREETKAKRLEKTIEMLLTGVKHP</sequence>
<organism evidence="1 2">
    <name type="scientific">Roseivirga seohaensis subsp. aquiponti</name>
    <dbReference type="NCBI Taxonomy" id="1566026"/>
    <lineage>
        <taxon>Bacteria</taxon>
        <taxon>Pseudomonadati</taxon>
        <taxon>Bacteroidota</taxon>
        <taxon>Cytophagia</taxon>
        <taxon>Cytophagales</taxon>
        <taxon>Roseivirgaceae</taxon>
        <taxon>Roseivirga</taxon>
    </lineage>
</organism>
<proteinExistence type="predicted"/>
<name>A0A0L8AND8_9BACT</name>
<reference evidence="2" key="1">
    <citation type="submission" date="2014-11" db="EMBL/GenBank/DDBJ databases">
        <title>Genome sequencing of Roseivirga sp. D-25.</title>
        <authorList>
            <person name="Selvaratnam C."/>
            <person name="Thevarajoo S."/>
            <person name="Goh K.M."/>
            <person name="Eee R."/>
            <person name="Chan K.-G."/>
            <person name="Chong C.S."/>
        </authorList>
    </citation>
    <scope>NUCLEOTIDE SEQUENCE [LARGE SCALE GENOMIC DNA]</scope>
    <source>
        <strain evidence="2">D-25</strain>
    </source>
</reference>
<accession>A0A0L8AND8</accession>
<dbReference type="Pfam" id="PF13376">
    <property type="entry name" value="OmdA"/>
    <property type="match status" value="1"/>
</dbReference>
<evidence type="ECO:0000313" key="1">
    <source>
        <dbReference type="EMBL" id="KOF03844.1"/>
    </source>
</evidence>
<dbReference type="Proteomes" id="UP000036908">
    <property type="component" value="Unassembled WGS sequence"/>
</dbReference>
<dbReference type="Pfam" id="PF08922">
    <property type="entry name" value="DUF1905"/>
    <property type="match status" value="1"/>
</dbReference>
<dbReference type="RefSeq" id="WP_053222530.1">
    <property type="nucleotide sequence ID" value="NZ_JSVA01000005.1"/>
</dbReference>
<dbReference type="PATRIC" id="fig|1566026.4.peg.2748"/>
<dbReference type="Gene3D" id="2.40.30.100">
    <property type="entry name" value="AF2212/PG0164-like"/>
    <property type="match status" value="1"/>
</dbReference>
<dbReference type="AlphaFoldDB" id="A0A0L8AND8"/>
<dbReference type="OrthoDB" id="9800461at2"/>
<evidence type="ECO:0000313" key="2">
    <source>
        <dbReference type="Proteomes" id="UP000036908"/>
    </source>
</evidence>
<evidence type="ECO:0008006" key="3">
    <source>
        <dbReference type="Google" id="ProtNLM"/>
    </source>
</evidence>
<dbReference type="InterPro" id="IPR037079">
    <property type="entry name" value="AF2212/PG0164-like_sf"/>
</dbReference>
<gene>
    <name evidence="1" type="ORF">OB69_04630</name>
</gene>
<dbReference type="EMBL" id="JSVA01000005">
    <property type="protein sequence ID" value="KOF03844.1"/>
    <property type="molecule type" value="Genomic_DNA"/>
</dbReference>
<dbReference type="InterPro" id="IPR015018">
    <property type="entry name" value="DUF1905"/>
</dbReference>